<proteinExistence type="predicted"/>
<reference evidence="3" key="1">
    <citation type="journal article" date="2018" name="Nat. Microbiol.">
        <title>Leveraging single-cell genomics to expand the fungal tree of life.</title>
        <authorList>
            <person name="Ahrendt S.R."/>
            <person name="Quandt C.A."/>
            <person name="Ciobanu D."/>
            <person name="Clum A."/>
            <person name="Salamov A."/>
            <person name="Andreopoulos B."/>
            <person name="Cheng J.F."/>
            <person name="Woyke T."/>
            <person name="Pelin A."/>
            <person name="Henrissat B."/>
            <person name="Reynolds N.K."/>
            <person name="Benny G.L."/>
            <person name="Smith M.E."/>
            <person name="James T.Y."/>
            <person name="Grigoriev I.V."/>
        </authorList>
    </citation>
    <scope>NUCLEOTIDE SEQUENCE [LARGE SCALE GENOMIC DNA]</scope>
</reference>
<keyword evidence="1" id="KW-0732">Signal</keyword>
<dbReference type="EMBL" id="KZ999906">
    <property type="protein sequence ID" value="RKO84628.1"/>
    <property type="molecule type" value="Genomic_DNA"/>
</dbReference>
<organism evidence="2 3">
    <name type="scientific">Blyttiomyces helicus</name>
    <dbReference type="NCBI Taxonomy" id="388810"/>
    <lineage>
        <taxon>Eukaryota</taxon>
        <taxon>Fungi</taxon>
        <taxon>Fungi incertae sedis</taxon>
        <taxon>Chytridiomycota</taxon>
        <taxon>Chytridiomycota incertae sedis</taxon>
        <taxon>Chytridiomycetes</taxon>
        <taxon>Chytridiomycetes incertae sedis</taxon>
        <taxon>Blyttiomyces</taxon>
    </lineage>
</organism>
<feature type="chain" id="PRO_5020549138" evidence="1">
    <location>
        <begin position="28"/>
        <end position="439"/>
    </location>
</feature>
<feature type="signal peptide" evidence="1">
    <location>
        <begin position="1"/>
        <end position="27"/>
    </location>
</feature>
<name>A0A4P9W1L2_9FUNG</name>
<keyword evidence="3" id="KW-1185">Reference proteome</keyword>
<evidence type="ECO:0000256" key="1">
    <source>
        <dbReference type="SAM" id="SignalP"/>
    </source>
</evidence>
<accession>A0A4P9W1L2</accession>
<dbReference type="AlphaFoldDB" id="A0A4P9W1L2"/>
<dbReference type="Proteomes" id="UP000269721">
    <property type="component" value="Unassembled WGS sequence"/>
</dbReference>
<gene>
    <name evidence="2" type="ORF">BDK51DRAFT_38356</name>
</gene>
<protein>
    <submittedName>
        <fullName evidence="2">Uncharacterized protein</fullName>
    </submittedName>
</protein>
<sequence>MASDAASYSSVPLLPSWALVFFSLVDSSMITHKRPENPVAPLCSKRTHVSFEYQLASESMWSATAKIVLAVLAAECFNQANAAAVSKGAAIAKTFIATLNKDFTGVVTEWTKQLAAFGTNPIVEQAMTTDDTKLGSVVTTDWLVSLAKSDFCNGFGVDDYICVSTSGTLLGLAWMCDGAKSSLSYFDWRLTGVVDLSPGIATPADVFAMSAPASFDPSPATAGPGFTADVKPTAQYQALTAAKPAAAVSPTTIHPPSWSSPPVTEFDPLRRMVYENFYTNKKTPKVPTYSCSLEADYLEDFSFAPLPTNTSFWAIVAVPSETDASGDIFPAGSVLDTSAGEGSVGGVYRRKCFRHRVAGRYQPPSPPSFSPAALDKAPDAKLASAGAYLLSKYHSYAKVPQVSATFVGSGGEDWVLETVPVTLGDISLILIVGVPATGV</sequence>
<evidence type="ECO:0000313" key="2">
    <source>
        <dbReference type="EMBL" id="RKO84628.1"/>
    </source>
</evidence>
<evidence type="ECO:0000313" key="3">
    <source>
        <dbReference type="Proteomes" id="UP000269721"/>
    </source>
</evidence>